<evidence type="ECO:0000313" key="3">
    <source>
        <dbReference type="Proteomes" id="UP000094065"/>
    </source>
</evidence>
<gene>
    <name evidence="2" type="ORF">L202_02783</name>
</gene>
<name>A0A1E3HYG3_9TREE</name>
<dbReference type="OrthoDB" id="2574136at2759"/>
<feature type="chain" id="PRO_5009129437" evidence="1">
    <location>
        <begin position="29"/>
        <end position="148"/>
    </location>
</feature>
<keyword evidence="3" id="KW-1185">Reference proteome</keyword>
<reference evidence="2 3" key="1">
    <citation type="submission" date="2016-06" db="EMBL/GenBank/DDBJ databases">
        <title>Evolution of pathogenesis and genome organization in the Tremellales.</title>
        <authorList>
            <person name="Cuomo C."/>
            <person name="Litvintseva A."/>
            <person name="Heitman J."/>
            <person name="Chen Y."/>
            <person name="Sun S."/>
            <person name="Springer D."/>
            <person name="Dromer F."/>
            <person name="Young S."/>
            <person name="Zeng Q."/>
            <person name="Chapman S."/>
            <person name="Gujja S."/>
            <person name="Saif S."/>
            <person name="Birren B."/>
        </authorList>
    </citation>
    <scope>NUCLEOTIDE SEQUENCE [LARGE SCALE GENOMIC DNA]</scope>
    <source>
        <strain evidence="2 3">CBS 6039</strain>
    </source>
</reference>
<dbReference type="AlphaFoldDB" id="A0A1E3HYG3"/>
<dbReference type="RefSeq" id="XP_018995157.1">
    <property type="nucleotide sequence ID" value="XM_019136488.1"/>
</dbReference>
<dbReference type="GeneID" id="30154092"/>
<keyword evidence="1" id="KW-0732">Signal</keyword>
<proteinExistence type="predicted"/>
<comment type="caution">
    <text evidence="2">The sequence shown here is derived from an EMBL/GenBank/DDBJ whole genome shotgun (WGS) entry which is preliminary data.</text>
</comment>
<feature type="signal peptide" evidence="1">
    <location>
        <begin position="1"/>
        <end position="28"/>
    </location>
</feature>
<organism evidence="2 3">
    <name type="scientific">Cryptococcus amylolentus CBS 6039</name>
    <dbReference type="NCBI Taxonomy" id="1295533"/>
    <lineage>
        <taxon>Eukaryota</taxon>
        <taxon>Fungi</taxon>
        <taxon>Dikarya</taxon>
        <taxon>Basidiomycota</taxon>
        <taxon>Agaricomycotina</taxon>
        <taxon>Tremellomycetes</taxon>
        <taxon>Tremellales</taxon>
        <taxon>Cryptococcaceae</taxon>
        <taxon>Cryptococcus</taxon>
    </lineage>
</organism>
<protein>
    <submittedName>
        <fullName evidence="2">Uncharacterized protein</fullName>
    </submittedName>
</protein>
<dbReference type="EMBL" id="AWGJ01000004">
    <property type="protein sequence ID" value="ODN80591.1"/>
    <property type="molecule type" value="Genomic_DNA"/>
</dbReference>
<evidence type="ECO:0000256" key="1">
    <source>
        <dbReference type="SAM" id="SignalP"/>
    </source>
</evidence>
<dbReference type="Proteomes" id="UP000094065">
    <property type="component" value="Unassembled WGS sequence"/>
</dbReference>
<sequence length="148" mass="16721">MPSTPLTFFLALCFFSISPFFGPLFILASTDECESACTEWSRTVHYCRWEYNDRFTGDQDDYDIANKFVSCLCYGKQAEGIELGKDLISEYVGVCESCTDTPDIVKEDLQGMLTVCTVQAQNGTADLASYYRPQVYHTNITEPVVAYY</sequence>
<accession>A0A1E3HYG3</accession>
<evidence type="ECO:0000313" key="2">
    <source>
        <dbReference type="EMBL" id="ODN80591.1"/>
    </source>
</evidence>